<dbReference type="EMBL" id="CP001298">
    <property type="protein sequence ID" value="ACK82836.1"/>
    <property type="molecule type" value="Genomic_DNA"/>
</dbReference>
<dbReference type="Pfam" id="PF20434">
    <property type="entry name" value="BD-FAE"/>
    <property type="match status" value="1"/>
</dbReference>
<reference evidence="5" key="1">
    <citation type="submission" date="2008-12" db="EMBL/GenBank/DDBJ databases">
        <title>Complete sequence of chromosome of Methylobacterium chloromethanicum CM4.</title>
        <authorList>
            <consortium name="US DOE Joint Genome Institute"/>
            <person name="Lucas S."/>
            <person name="Copeland A."/>
            <person name="Lapidus A."/>
            <person name="Glavina del Rio T."/>
            <person name="Dalin E."/>
            <person name="Tice H."/>
            <person name="Bruce D."/>
            <person name="Goodwin L."/>
            <person name="Pitluck S."/>
            <person name="Chertkov O."/>
            <person name="Brettin T."/>
            <person name="Detter J.C."/>
            <person name="Han C."/>
            <person name="Larimer F."/>
            <person name="Land M."/>
            <person name="Hauser L."/>
            <person name="Kyrpides N."/>
            <person name="Mikhailova N."/>
            <person name="Marx C."/>
            <person name="Richardson P."/>
        </authorList>
    </citation>
    <scope>NUCLEOTIDE SEQUENCE [LARGE SCALE GENOMIC DNA]</scope>
    <source>
        <strain evidence="5">CM4 / NCIMB 13688</strain>
    </source>
</reference>
<evidence type="ECO:0000313" key="4">
    <source>
        <dbReference type="EMBL" id="ACK82836.1"/>
    </source>
</evidence>
<reference evidence="4 5" key="2">
    <citation type="journal article" date="2012" name="J. Bacteriol.">
        <title>Complete genome sequences of six strains of the genus Methylobacterium.</title>
        <authorList>
            <person name="Marx C.J."/>
            <person name="Bringel F."/>
            <person name="Chistoserdova L."/>
            <person name="Moulin L."/>
            <person name="Farhan Ul Haque M."/>
            <person name="Fleischman D.E."/>
            <person name="Gruffaz C."/>
            <person name="Jourand P."/>
            <person name="Knief C."/>
            <person name="Lee M.C."/>
            <person name="Muller E.E."/>
            <person name="Nadalig T."/>
            <person name="Peyraud R."/>
            <person name="Roselli S."/>
            <person name="Russ L."/>
            <person name="Goodwin L.A."/>
            <person name="Ivanova N."/>
            <person name="Kyrpides N."/>
            <person name="Lajus A."/>
            <person name="Land M.L."/>
            <person name="Medigue C."/>
            <person name="Mikhailova N."/>
            <person name="Nolan M."/>
            <person name="Woyke T."/>
            <person name="Stolyar S."/>
            <person name="Vorholt J.A."/>
            <person name="Vuilleumier S."/>
        </authorList>
    </citation>
    <scope>NUCLEOTIDE SEQUENCE [LARGE SCALE GENOMIC DNA]</scope>
    <source>
        <strain evidence="5">CM4 / NCIMB 13688</strain>
    </source>
</reference>
<gene>
    <name evidence="4" type="ordered locus">Mchl_1987</name>
</gene>
<dbReference type="Gene3D" id="3.40.50.1820">
    <property type="entry name" value="alpha/beta hydrolase"/>
    <property type="match status" value="1"/>
</dbReference>
<accession>B7KW20</accession>
<dbReference type="PANTHER" id="PTHR48081">
    <property type="entry name" value="AB HYDROLASE SUPERFAMILY PROTEIN C4A8.06C"/>
    <property type="match status" value="1"/>
</dbReference>
<keyword evidence="1" id="KW-0378">Hydrolase</keyword>
<dbReference type="SUPFAM" id="SSF53474">
    <property type="entry name" value="alpha/beta-Hydrolases"/>
    <property type="match status" value="1"/>
</dbReference>
<feature type="chain" id="PRO_5002856809" evidence="2">
    <location>
        <begin position="20"/>
        <end position="355"/>
    </location>
</feature>
<sequence length="355" mass="37734">MKRCAILTLTVLAIGPASADPVELADFRDLLRPPPTLQLTYGEAPSQGIDVFLPASPGPHPVAVLIHGGCWSATTAGREQMRHLGPDLTRRGVAVWSIGYRRANEAGGGYPGTYQDVGAALDRLAEEARAHHLDLSRVVFVGHSAGGHLALWAASRGLLPATSPLRAATGFVPRAVISLGGVGDLATFARFIPVLCGPGIVERIAPADKLSEVSPAALPPAGVPIFLVSGVLDRLTPPWVAYDYARAVRGRFGPAPQLINVSDAGHFDVVTPSTPAWQEVRGLIEASWNSIRLPSDRSACKLARSSSAFLMCFMHRGPVYGFAMPIEANWYVHGAHEADDPMPLVHDPIHDDSLS</sequence>
<dbReference type="GO" id="GO:0016787">
    <property type="term" value="F:hydrolase activity"/>
    <property type="evidence" value="ECO:0007669"/>
    <property type="project" value="UniProtKB-KW"/>
</dbReference>
<protein>
    <submittedName>
        <fullName evidence="4">Esterase/lipase-like protein</fullName>
    </submittedName>
</protein>
<evidence type="ECO:0000256" key="1">
    <source>
        <dbReference type="ARBA" id="ARBA00022801"/>
    </source>
</evidence>
<dbReference type="InterPro" id="IPR049492">
    <property type="entry name" value="BD-FAE-like_dom"/>
</dbReference>
<dbReference type="InterPro" id="IPR050300">
    <property type="entry name" value="GDXG_lipolytic_enzyme"/>
</dbReference>
<feature type="domain" description="BD-FAE-like" evidence="3">
    <location>
        <begin position="49"/>
        <end position="155"/>
    </location>
</feature>
<proteinExistence type="predicted"/>
<organism evidence="4 5">
    <name type="scientific">Methylorubrum extorquens (strain CM4 / NCIMB 13688)</name>
    <name type="common">Methylobacterium extorquens</name>
    <dbReference type="NCBI Taxonomy" id="440085"/>
    <lineage>
        <taxon>Bacteria</taxon>
        <taxon>Pseudomonadati</taxon>
        <taxon>Pseudomonadota</taxon>
        <taxon>Alphaproteobacteria</taxon>
        <taxon>Hyphomicrobiales</taxon>
        <taxon>Methylobacteriaceae</taxon>
        <taxon>Methylorubrum</taxon>
    </lineage>
</organism>
<dbReference type="Proteomes" id="UP000002385">
    <property type="component" value="Chromosome"/>
</dbReference>
<evidence type="ECO:0000259" key="3">
    <source>
        <dbReference type="Pfam" id="PF20434"/>
    </source>
</evidence>
<dbReference type="KEGG" id="mch:Mchl_1987"/>
<evidence type="ECO:0000313" key="5">
    <source>
        <dbReference type="Proteomes" id="UP000002385"/>
    </source>
</evidence>
<dbReference type="RefSeq" id="WP_015950564.1">
    <property type="nucleotide sequence ID" value="NC_011757.1"/>
</dbReference>
<dbReference type="HOGENOM" id="CLU_012494_10_1_5"/>
<feature type="signal peptide" evidence="2">
    <location>
        <begin position="1"/>
        <end position="19"/>
    </location>
</feature>
<dbReference type="InterPro" id="IPR029058">
    <property type="entry name" value="AB_hydrolase_fold"/>
</dbReference>
<name>B7KW20_METC4</name>
<dbReference type="AlphaFoldDB" id="B7KW20"/>
<keyword evidence="2" id="KW-0732">Signal</keyword>
<evidence type="ECO:0000256" key="2">
    <source>
        <dbReference type="SAM" id="SignalP"/>
    </source>
</evidence>